<organism evidence="2 3">
    <name type="scientific">Gossypium stocksii</name>
    <dbReference type="NCBI Taxonomy" id="47602"/>
    <lineage>
        <taxon>Eukaryota</taxon>
        <taxon>Viridiplantae</taxon>
        <taxon>Streptophyta</taxon>
        <taxon>Embryophyta</taxon>
        <taxon>Tracheophyta</taxon>
        <taxon>Spermatophyta</taxon>
        <taxon>Magnoliopsida</taxon>
        <taxon>eudicotyledons</taxon>
        <taxon>Gunneridae</taxon>
        <taxon>Pentapetalae</taxon>
        <taxon>rosids</taxon>
        <taxon>malvids</taxon>
        <taxon>Malvales</taxon>
        <taxon>Malvaceae</taxon>
        <taxon>Malvoideae</taxon>
        <taxon>Gossypium</taxon>
    </lineage>
</organism>
<evidence type="ECO:0000256" key="1">
    <source>
        <dbReference type="SAM" id="Phobius"/>
    </source>
</evidence>
<keyword evidence="1" id="KW-0812">Transmembrane</keyword>
<comment type="caution">
    <text evidence="2">The sequence shown here is derived from an EMBL/GenBank/DDBJ whole genome shotgun (WGS) entry which is preliminary data.</text>
</comment>
<dbReference type="Proteomes" id="UP000828251">
    <property type="component" value="Unassembled WGS sequence"/>
</dbReference>
<keyword evidence="1" id="KW-1133">Transmembrane helix</keyword>
<name>A0A9D3VIQ2_9ROSI</name>
<dbReference type="AlphaFoldDB" id="A0A9D3VIQ2"/>
<evidence type="ECO:0000313" key="2">
    <source>
        <dbReference type="EMBL" id="KAH1084000.1"/>
    </source>
</evidence>
<keyword evidence="1" id="KW-0472">Membrane</keyword>
<evidence type="ECO:0000313" key="3">
    <source>
        <dbReference type="Proteomes" id="UP000828251"/>
    </source>
</evidence>
<dbReference type="EMBL" id="JAIQCV010000007">
    <property type="protein sequence ID" value="KAH1084000.1"/>
    <property type="molecule type" value="Genomic_DNA"/>
</dbReference>
<protein>
    <submittedName>
        <fullName evidence="2">Uncharacterized protein</fullName>
    </submittedName>
</protein>
<accession>A0A9D3VIQ2</accession>
<feature type="transmembrane region" description="Helical" evidence="1">
    <location>
        <begin position="12"/>
        <end position="34"/>
    </location>
</feature>
<reference evidence="2 3" key="1">
    <citation type="journal article" date="2021" name="Plant Biotechnol. J.">
        <title>Multi-omics assisted identification of the key and species-specific regulatory components of drought-tolerant mechanisms in Gossypium stocksii.</title>
        <authorList>
            <person name="Yu D."/>
            <person name="Ke L."/>
            <person name="Zhang D."/>
            <person name="Wu Y."/>
            <person name="Sun Y."/>
            <person name="Mei J."/>
            <person name="Sun J."/>
            <person name="Sun Y."/>
        </authorList>
    </citation>
    <scope>NUCLEOTIDE SEQUENCE [LARGE SCALE GENOMIC DNA]</scope>
    <source>
        <strain evidence="3">cv. E1</strain>
        <tissue evidence="2">Leaf</tissue>
    </source>
</reference>
<keyword evidence="3" id="KW-1185">Reference proteome</keyword>
<proteinExistence type="predicted"/>
<sequence>MEISQKNRTFKMIFFCVCLSFYFIFICHFFFWTFGKQRKKKNENGTYLSRLVLLIQKATKPFEVITMSLRGRPESKSSFEDFRFASSFFFFDYSHCSSFSRHNNNALVEKREGIPLPLISPAAVVSVRTTEQLQGWADSFALAEKDRKFLLFLHKSRCKKGLANKVFEF</sequence>
<gene>
    <name evidence="2" type="ORF">J1N35_023761</name>
</gene>